<evidence type="ECO:0000256" key="1">
    <source>
        <dbReference type="ARBA" id="ARBA00009437"/>
    </source>
</evidence>
<dbReference type="SUPFAM" id="SSF53850">
    <property type="entry name" value="Periplasmic binding protein-like II"/>
    <property type="match status" value="1"/>
</dbReference>
<dbReference type="GO" id="GO:0003700">
    <property type="term" value="F:DNA-binding transcription factor activity"/>
    <property type="evidence" value="ECO:0007669"/>
    <property type="project" value="InterPro"/>
</dbReference>
<evidence type="ECO:0000256" key="3">
    <source>
        <dbReference type="ARBA" id="ARBA00023125"/>
    </source>
</evidence>
<dbReference type="Gene3D" id="1.10.10.10">
    <property type="entry name" value="Winged helix-like DNA-binding domain superfamily/Winged helix DNA-binding domain"/>
    <property type="match status" value="1"/>
</dbReference>
<evidence type="ECO:0000256" key="4">
    <source>
        <dbReference type="ARBA" id="ARBA00023163"/>
    </source>
</evidence>
<dbReference type="Proteomes" id="UP000886780">
    <property type="component" value="Unassembled WGS sequence"/>
</dbReference>
<accession>A0A9D1W2J8</accession>
<protein>
    <submittedName>
        <fullName evidence="6">LysR family transcriptional regulator</fullName>
    </submittedName>
</protein>
<evidence type="ECO:0000259" key="5">
    <source>
        <dbReference type="PROSITE" id="PS50931"/>
    </source>
</evidence>
<dbReference type="PANTHER" id="PTHR30419">
    <property type="entry name" value="HTH-TYPE TRANSCRIPTIONAL REGULATOR YBHD"/>
    <property type="match status" value="1"/>
</dbReference>
<proteinExistence type="inferred from homology"/>
<dbReference type="InterPro" id="IPR036388">
    <property type="entry name" value="WH-like_DNA-bd_sf"/>
</dbReference>
<evidence type="ECO:0000313" key="6">
    <source>
        <dbReference type="EMBL" id="HIX51470.1"/>
    </source>
</evidence>
<keyword evidence="4" id="KW-0804">Transcription</keyword>
<evidence type="ECO:0000313" key="7">
    <source>
        <dbReference type="Proteomes" id="UP000886780"/>
    </source>
</evidence>
<dbReference type="FunFam" id="1.10.10.10:FF:000001">
    <property type="entry name" value="LysR family transcriptional regulator"/>
    <property type="match status" value="1"/>
</dbReference>
<dbReference type="CDD" id="cd05466">
    <property type="entry name" value="PBP2_LTTR_substrate"/>
    <property type="match status" value="1"/>
</dbReference>
<organism evidence="6 7">
    <name type="scientific">Candidatus Lachnoclostridium stercoripullorum</name>
    <dbReference type="NCBI Taxonomy" id="2838635"/>
    <lineage>
        <taxon>Bacteria</taxon>
        <taxon>Bacillati</taxon>
        <taxon>Bacillota</taxon>
        <taxon>Clostridia</taxon>
        <taxon>Lachnospirales</taxon>
        <taxon>Lachnospiraceae</taxon>
    </lineage>
</organism>
<dbReference type="AlphaFoldDB" id="A0A9D1W2J8"/>
<dbReference type="PRINTS" id="PR00039">
    <property type="entry name" value="HTHLYSR"/>
</dbReference>
<dbReference type="InterPro" id="IPR050950">
    <property type="entry name" value="HTH-type_LysR_regulators"/>
</dbReference>
<feature type="domain" description="HTH lysR-type" evidence="5">
    <location>
        <begin position="1"/>
        <end position="57"/>
    </location>
</feature>
<dbReference type="GO" id="GO:0003677">
    <property type="term" value="F:DNA binding"/>
    <property type="evidence" value="ECO:0007669"/>
    <property type="project" value="UniProtKB-KW"/>
</dbReference>
<reference evidence="6" key="2">
    <citation type="submission" date="2021-04" db="EMBL/GenBank/DDBJ databases">
        <authorList>
            <person name="Gilroy R."/>
        </authorList>
    </citation>
    <scope>NUCLEOTIDE SEQUENCE</scope>
    <source>
        <strain evidence="6">ChiGjej4B4-12881</strain>
    </source>
</reference>
<dbReference type="InterPro" id="IPR005119">
    <property type="entry name" value="LysR_subst-bd"/>
</dbReference>
<dbReference type="InterPro" id="IPR036390">
    <property type="entry name" value="WH_DNA-bd_sf"/>
</dbReference>
<reference evidence="6" key="1">
    <citation type="journal article" date="2021" name="PeerJ">
        <title>Extensive microbial diversity within the chicken gut microbiome revealed by metagenomics and culture.</title>
        <authorList>
            <person name="Gilroy R."/>
            <person name="Ravi A."/>
            <person name="Getino M."/>
            <person name="Pursley I."/>
            <person name="Horton D.L."/>
            <person name="Alikhan N.F."/>
            <person name="Baker D."/>
            <person name="Gharbi K."/>
            <person name="Hall N."/>
            <person name="Watson M."/>
            <person name="Adriaenssens E.M."/>
            <person name="Foster-Nyarko E."/>
            <person name="Jarju S."/>
            <person name="Secka A."/>
            <person name="Antonio M."/>
            <person name="Oren A."/>
            <person name="Chaudhuri R.R."/>
            <person name="La Ragione R."/>
            <person name="Hildebrand F."/>
            <person name="Pallen M.J."/>
        </authorList>
    </citation>
    <scope>NUCLEOTIDE SEQUENCE</scope>
    <source>
        <strain evidence="6">ChiGjej4B4-12881</strain>
    </source>
</reference>
<sequence>MEKDIDYVIAVAECGSISKAAELLYISQPSLSRYLSNLENELGMALFVRTINGTELTEAGKIYVEYAKEIRRLRSTMNAKLRELKRSEAKRIRVGMTLNSISLSAFNISERVREKYPSCTAEIFNLMSKDIPHALKEEKYDFAIGPDLDWPPELNYEEFAADPFILVAPERYDLDALACLREGVEFPLVDLRTLPDLDWILQDETTAVRKGINKICRKLNYQIRPKLEVTSSTIALQAAESQMGCCVVALGHLAYLNHREHLRFYQISAEDYSSVGVVSLRGKFFQEEERYCISCIKKAWKAGDRQLSARIRGV</sequence>
<gene>
    <name evidence="6" type="ORF">IAA28_01540</name>
</gene>
<comment type="similarity">
    <text evidence="1">Belongs to the LysR transcriptional regulatory family.</text>
</comment>
<evidence type="ECO:0000256" key="2">
    <source>
        <dbReference type="ARBA" id="ARBA00023015"/>
    </source>
</evidence>
<name>A0A9D1W2J8_9FIRM</name>
<dbReference type="PROSITE" id="PS50931">
    <property type="entry name" value="HTH_LYSR"/>
    <property type="match status" value="1"/>
</dbReference>
<keyword evidence="2" id="KW-0805">Transcription regulation</keyword>
<comment type="caution">
    <text evidence="6">The sequence shown here is derived from an EMBL/GenBank/DDBJ whole genome shotgun (WGS) entry which is preliminary data.</text>
</comment>
<dbReference type="PANTHER" id="PTHR30419:SF8">
    <property type="entry name" value="NITROGEN ASSIMILATION TRANSCRIPTIONAL ACTIVATOR-RELATED"/>
    <property type="match status" value="1"/>
</dbReference>
<dbReference type="Pfam" id="PF03466">
    <property type="entry name" value="LysR_substrate"/>
    <property type="match status" value="1"/>
</dbReference>
<dbReference type="InterPro" id="IPR000847">
    <property type="entry name" value="LysR_HTH_N"/>
</dbReference>
<dbReference type="Gene3D" id="3.40.190.290">
    <property type="match status" value="1"/>
</dbReference>
<dbReference type="Pfam" id="PF00126">
    <property type="entry name" value="HTH_1"/>
    <property type="match status" value="1"/>
</dbReference>
<dbReference type="GO" id="GO:0005829">
    <property type="term" value="C:cytosol"/>
    <property type="evidence" value="ECO:0007669"/>
    <property type="project" value="TreeGrafter"/>
</dbReference>
<dbReference type="EMBL" id="DXEU01000026">
    <property type="protein sequence ID" value="HIX51470.1"/>
    <property type="molecule type" value="Genomic_DNA"/>
</dbReference>
<dbReference type="SUPFAM" id="SSF46785">
    <property type="entry name" value="Winged helix' DNA-binding domain"/>
    <property type="match status" value="1"/>
</dbReference>
<keyword evidence="3" id="KW-0238">DNA-binding</keyword>